<proteinExistence type="predicted"/>
<sequence>MKLLDLIQALSTKAVKKIAYSVLVLLIAVDFIIPRHEIHFFGDKIPGFWSLFGFIACVLIIIVSKWIGHMGLMKNENYYDE</sequence>
<evidence type="ECO:0000256" key="1">
    <source>
        <dbReference type="SAM" id="Phobius"/>
    </source>
</evidence>
<evidence type="ECO:0000313" key="2">
    <source>
        <dbReference type="EMBL" id="CUV09248.1"/>
    </source>
</evidence>
<accession>A0A160VF96</accession>
<keyword evidence="1" id="KW-1133">Transmembrane helix</keyword>
<reference evidence="2" key="1">
    <citation type="submission" date="2015-10" db="EMBL/GenBank/DDBJ databases">
        <authorList>
            <person name="Gilbert D.G."/>
        </authorList>
    </citation>
    <scope>NUCLEOTIDE SEQUENCE</scope>
</reference>
<name>A0A160VF96_9ZZZZ</name>
<dbReference type="AlphaFoldDB" id="A0A160VF96"/>
<keyword evidence="1" id="KW-0472">Membrane</keyword>
<gene>
    <name evidence="2" type="ORF">MGWOODY_Mmi614</name>
</gene>
<organism evidence="2">
    <name type="scientific">hydrothermal vent metagenome</name>
    <dbReference type="NCBI Taxonomy" id="652676"/>
    <lineage>
        <taxon>unclassified sequences</taxon>
        <taxon>metagenomes</taxon>
        <taxon>ecological metagenomes</taxon>
    </lineage>
</organism>
<feature type="transmembrane region" description="Helical" evidence="1">
    <location>
        <begin position="48"/>
        <end position="67"/>
    </location>
</feature>
<keyword evidence="1" id="KW-0812">Transmembrane</keyword>
<protein>
    <submittedName>
        <fullName evidence="2">Uncharacterized protein</fullName>
    </submittedName>
</protein>
<feature type="transmembrane region" description="Helical" evidence="1">
    <location>
        <begin position="18"/>
        <end position="36"/>
    </location>
</feature>
<dbReference type="EMBL" id="FAXC01000207">
    <property type="protein sequence ID" value="CUV09248.1"/>
    <property type="molecule type" value="Genomic_DNA"/>
</dbReference>